<gene>
    <name evidence="4" type="ORF">L9W94_00270</name>
</gene>
<feature type="domain" description="OmpR/PhoB-type" evidence="3">
    <location>
        <begin position="1"/>
        <end position="103"/>
    </location>
</feature>
<comment type="caution">
    <text evidence="4">The sequence shown here is derived from an EMBL/GenBank/DDBJ whole genome shotgun (WGS) entry which is preliminary data.</text>
</comment>
<keyword evidence="1 2" id="KW-0238">DNA-binding</keyword>
<protein>
    <submittedName>
        <fullName evidence="4">Winged helix-turn-helix domain-containing protein</fullName>
    </submittedName>
</protein>
<evidence type="ECO:0000256" key="2">
    <source>
        <dbReference type="PROSITE-ProRule" id="PRU01091"/>
    </source>
</evidence>
<dbReference type="GO" id="GO:0003677">
    <property type="term" value="F:DNA binding"/>
    <property type="evidence" value="ECO:0007669"/>
    <property type="project" value="UniProtKB-UniRule"/>
</dbReference>
<reference evidence="4" key="1">
    <citation type="submission" date="2022-02" db="EMBL/GenBank/DDBJ databases">
        <title>Emergence and expansion in Europe of a Vibrio aestuarianus clonal complex pathogenic for oysters.</title>
        <authorList>
            <person name="Mesnil A."/>
            <person name="Travers M.-A."/>
        </authorList>
    </citation>
    <scope>NUCLEOTIDE SEQUENCE</scope>
    <source>
        <strain evidence="4">19_064_11T1</strain>
    </source>
</reference>
<organism evidence="4 5">
    <name type="scientific">Vibrio aestuarianus</name>
    <dbReference type="NCBI Taxonomy" id="28171"/>
    <lineage>
        <taxon>Bacteria</taxon>
        <taxon>Pseudomonadati</taxon>
        <taxon>Pseudomonadota</taxon>
        <taxon>Gammaproteobacteria</taxon>
        <taxon>Vibrionales</taxon>
        <taxon>Vibrionaceae</taxon>
        <taxon>Vibrio</taxon>
    </lineage>
</organism>
<accession>A0A9X4IR42</accession>
<evidence type="ECO:0000256" key="1">
    <source>
        <dbReference type="ARBA" id="ARBA00023125"/>
    </source>
</evidence>
<name>A0A9X4IR42_9VIBR</name>
<dbReference type="InterPro" id="IPR036388">
    <property type="entry name" value="WH-like_DNA-bd_sf"/>
</dbReference>
<evidence type="ECO:0000313" key="4">
    <source>
        <dbReference type="EMBL" id="MDE1240598.1"/>
    </source>
</evidence>
<dbReference type="AlphaFoldDB" id="A0A9X4IR42"/>
<dbReference type="Gene3D" id="1.10.10.10">
    <property type="entry name" value="Winged helix-like DNA-binding domain superfamily/Winged helix DNA-binding domain"/>
    <property type="match status" value="1"/>
</dbReference>
<proteinExistence type="predicted"/>
<sequence>MSVSKLERFVLENYCYSTDGMLLKIVDKNAIYIPNLERKVLNALLKYSAEPVNKQLVIKEAWGHLNVSDESLTRCVYSLRKFLADNGKGFIKTIYSKGYLLRSVVPAPKYLAETPFQGVLIYPFLCENALEIQHSLIKSLAGRQNVNVYPASLIEYETTTIECRDVLKVMGRAISKEKMRLDIVNGTNNFLLDSEIVDNNLNEMRGFLSNVIPKFVINTPNFM</sequence>
<dbReference type="EMBL" id="JAKNBA010000001">
    <property type="protein sequence ID" value="MDE1240598.1"/>
    <property type="molecule type" value="Genomic_DNA"/>
</dbReference>
<dbReference type="GO" id="GO:0006355">
    <property type="term" value="P:regulation of DNA-templated transcription"/>
    <property type="evidence" value="ECO:0007669"/>
    <property type="project" value="InterPro"/>
</dbReference>
<feature type="DNA-binding region" description="OmpR/PhoB-type" evidence="2">
    <location>
        <begin position="1"/>
        <end position="103"/>
    </location>
</feature>
<evidence type="ECO:0000313" key="5">
    <source>
        <dbReference type="Proteomes" id="UP001140979"/>
    </source>
</evidence>
<dbReference type="InterPro" id="IPR016032">
    <property type="entry name" value="Sig_transdc_resp-reg_C-effctor"/>
</dbReference>
<dbReference type="PROSITE" id="PS51755">
    <property type="entry name" value="OMPR_PHOB"/>
    <property type="match status" value="1"/>
</dbReference>
<dbReference type="SMART" id="SM00862">
    <property type="entry name" value="Trans_reg_C"/>
    <property type="match status" value="1"/>
</dbReference>
<evidence type="ECO:0000259" key="3">
    <source>
        <dbReference type="PROSITE" id="PS51755"/>
    </source>
</evidence>
<dbReference type="InterPro" id="IPR001867">
    <property type="entry name" value="OmpR/PhoB-type_DNA-bd"/>
</dbReference>
<dbReference type="SUPFAM" id="SSF46894">
    <property type="entry name" value="C-terminal effector domain of the bipartite response regulators"/>
    <property type="match status" value="1"/>
</dbReference>
<dbReference type="Proteomes" id="UP001140979">
    <property type="component" value="Unassembled WGS sequence"/>
</dbReference>
<dbReference type="Pfam" id="PF00486">
    <property type="entry name" value="Trans_reg_C"/>
    <property type="match status" value="1"/>
</dbReference>
<dbReference type="GO" id="GO:0000160">
    <property type="term" value="P:phosphorelay signal transduction system"/>
    <property type="evidence" value="ECO:0007669"/>
    <property type="project" value="InterPro"/>
</dbReference>
<dbReference type="RefSeq" id="WP_274682379.1">
    <property type="nucleotide sequence ID" value="NZ_JAKNBA010000001.1"/>
</dbReference>